<protein>
    <recommendedName>
        <fullName evidence="4">BZIP domain-containing protein</fullName>
    </recommendedName>
</protein>
<keyword evidence="3" id="KW-1185">Reference proteome</keyword>
<sequence length="413" mass="46401">MAHQIASRVGPDGVPSQDDWKSMNEIVEKKRAQNRLAQRNYRMSKCQAKDRRVGRTGGNAGQIASDVHSSMDSNLGASIQEREKEQSPPLSTPENELFLNSEGACRSDSVIDNIWYCHTQGGGNEQNEDFYAHLGTQVADRTPVPVRVEKEFSSRGETHRHPMSPKSPTQYTNLNMGMLNDIHLHSPIDSFQFSHGHVQGRETVDQRRGTERASDSPGSMSEDTLLTDGDATFEQTIEEKIEYLIRCAHRAGFQDLDSAITTFYTAQFDEDSESSVAQYMSRKKCLPNLLEELRGKTHSWKARELQPYQNEVLKSAEHLLIGEIRSQQSARLQKILSSLLSSGGGGGGKWGAISCQLQDELPYLWSLLTALIMQGHQRPRFRQQLRFILAIMSLLFVSESETPGEIKIKYDGK</sequence>
<dbReference type="EMBL" id="KI963988">
    <property type="protein sequence ID" value="EUC45256.1"/>
    <property type="molecule type" value="Genomic_DNA"/>
</dbReference>
<proteinExistence type="predicted"/>
<gene>
    <name evidence="2" type="ORF">COCMIDRAFT_26565</name>
</gene>
<evidence type="ECO:0000313" key="2">
    <source>
        <dbReference type="EMBL" id="EUC45256.1"/>
    </source>
</evidence>
<evidence type="ECO:0000256" key="1">
    <source>
        <dbReference type="SAM" id="MobiDB-lite"/>
    </source>
</evidence>
<reference evidence="2 3" key="1">
    <citation type="journal article" date="2013" name="PLoS Genet.">
        <title>Comparative genome structure, secondary metabolite, and effector coding capacity across Cochliobolus pathogens.</title>
        <authorList>
            <person name="Condon B.J."/>
            <person name="Leng Y."/>
            <person name="Wu D."/>
            <person name="Bushley K.E."/>
            <person name="Ohm R.A."/>
            <person name="Otillar R."/>
            <person name="Martin J."/>
            <person name="Schackwitz W."/>
            <person name="Grimwood J."/>
            <person name="MohdZainudin N."/>
            <person name="Xue C."/>
            <person name="Wang R."/>
            <person name="Manning V.A."/>
            <person name="Dhillon B."/>
            <person name="Tu Z.J."/>
            <person name="Steffenson B.J."/>
            <person name="Salamov A."/>
            <person name="Sun H."/>
            <person name="Lowry S."/>
            <person name="LaButti K."/>
            <person name="Han J."/>
            <person name="Copeland A."/>
            <person name="Lindquist E."/>
            <person name="Barry K."/>
            <person name="Schmutz J."/>
            <person name="Baker S.E."/>
            <person name="Ciuffetti L.M."/>
            <person name="Grigoriev I.V."/>
            <person name="Zhong S."/>
            <person name="Turgeon B.G."/>
        </authorList>
    </citation>
    <scope>NUCLEOTIDE SEQUENCE [LARGE SCALE GENOMIC DNA]</scope>
    <source>
        <strain evidence="2 3">ATCC 44560</strain>
    </source>
</reference>
<accession>W6ZNV4</accession>
<dbReference type="GeneID" id="19120954"/>
<dbReference type="Proteomes" id="UP000054032">
    <property type="component" value="Unassembled WGS sequence"/>
</dbReference>
<organism evidence="2 3">
    <name type="scientific">Bipolaris oryzae ATCC 44560</name>
    <dbReference type="NCBI Taxonomy" id="930090"/>
    <lineage>
        <taxon>Eukaryota</taxon>
        <taxon>Fungi</taxon>
        <taxon>Dikarya</taxon>
        <taxon>Ascomycota</taxon>
        <taxon>Pezizomycotina</taxon>
        <taxon>Dothideomycetes</taxon>
        <taxon>Pleosporomycetidae</taxon>
        <taxon>Pleosporales</taxon>
        <taxon>Pleosporineae</taxon>
        <taxon>Pleosporaceae</taxon>
        <taxon>Bipolaris</taxon>
    </lineage>
</organism>
<evidence type="ECO:0000313" key="3">
    <source>
        <dbReference type="Proteomes" id="UP000054032"/>
    </source>
</evidence>
<dbReference type="OrthoDB" id="194358at2759"/>
<evidence type="ECO:0008006" key="4">
    <source>
        <dbReference type="Google" id="ProtNLM"/>
    </source>
</evidence>
<name>W6ZNV4_COCMI</name>
<feature type="compositionally biased region" description="Basic and acidic residues" evidence="1">
    <location>
        <begin position="199"/>
        <end position="214"/>
    </location>
</feature>
<dbReference type="RefSeq" id="XP_007688231.1">
    <property type="nucleotide sequence ID" value="XM_007690041.1"/>
</dbReference>
<feature type="region of interest" description="Disordered" evidence="1">
    <location>
        <begin position="199"/>
        <end position="229"/>
    </location>
</feature>
<dbReference type="AlphaFoldDB" id="W6ZNV4"/>
<feature type="compositionally biased region" description="Basic and acidic residues" evidence="1">
    <location>
        <begin position="18"/>
        <end position="31"/>
    </location>
</feature>
<feature type="region of interest" description="Disordered" evidence="1">
    <location>
        <begin position="1"/>
        <end position="69"/>
    </location>
</feature>
<dbReference type="eggNOG" id="ENOG502T2FU">
    <property type="taxonomic scope" value="Eukaryota"/>
</dbReference>
<dbReference type="HOGENOM" id="CLU_665627_0_0_1"/>
<dbReference type="KEGG" id="bor:COCMIDRAFT_26565"/>